<dbReference type="EMBL" id="JAZHXJ010000051">
    <property type="protein sequence ID" value="KAL1878584.1"/>
    <property type="molecule type" value="Genomic_DNA"/>
</dbReference>
<accession>A0ABR3XSP4</accession>
<sequence>MLECWILPPCGFTIPFTPALYPLRTLTPSGQGGSALPPCFARLDQKTNADRTSNTNRGDEEESIEKYGVCYGTIAAL</sequence>
<name>A0ABR3XSP4_9PEZI</name>
<keyword evidence="2" id="KW-1185">Reference proteome</keyword>
<evidence type="ECO:0000313" key="2">
    <source>
        <dbReference type="Proteomes" id="UP001586593"/>
    </source>
</evidence>
<dbReference type="Proteomes" id="UP001586593">
    <property type="component" value="Unassembled WGS sequence"/>
</dbReference>
<organism evidence="1 2">
    <name type="scientific">Phialemonium thermophilum</name>
    <dbReference type="NCBI Taxonomy" id="223376"/>
    <lineage>
        <taxon>Eukaryota</taxon>
        <taxon>Fungi</taxon>
        <taxon>Dikarya</taxon>
        <taxon>Ascomycota</taxon>
        <taxon>Pezizomycotina</taxon>
        <taxon>Sordariomycetes</taxon>
        <taxon>Sordariomycetidae</taxon>
        <taxon>Cephalothecales</taxon>
        <taxon>Cephalothecaceae</taxon>
        <taxon>Phialemonium</taxon>
    </lineage>
</organism>
<proteinExistence type="predicted"/>
<evidence type="ECO:0000313" key="1">
    <source>
        <dbReference type="EMBL" id="KAL1878584.1"/>
    </source>
</evidence>
<reference evidence="1 2" key="1">
    <citation type="journal article" date="2024" name="Commun. Biol.">
        <title>Comparative genomic analysis of thermophilic fungi reveals convergent evolutionary adaptations and gene losses.</title>
        <authorList>
            <person name="Steindorff A.S."/>
            <person name="Aguilar-Pontes M.V."/>
            <person name="Robinson A.J."/>
            <person name="Andreopoulos B."/>
            <person name="LaButti K."/>
            <person name="Kuo A."/>
            <person name="Mondo S."/>
            <person name="Riley R."/>
            <person name="Otillar R."/>
            <person name="Haridas S."/>
            <person name="Lipzen A."/>
            <person name="Grimwood J."/>
            <person name="Schmutz J."/>
            <person name="Clum A."/>
            <person name="Reid I.D."/>
            <person name="Moisan M.C."/>
            <person name="Butler G."/>
            <person name="Nguyen T.T.M."/>
            <person name="Dewar K."/>
            <person name="Conant G."/>
            <person name="Drula E."/>
            <person name="Henrissat B."/>
            <person name="Hansel C."/>
            <person name="Singer S."/>
            <person name="Hutchinson M.I."/>
            <person name="de Vries R.P."/>
            <person name="Natvig D.O."/>
            <person name="Powell A.J."/>
            <person name="Tsang A."/>
            <person name="Grigoriev I.V."/>
        </authorList>
    </citation>
    <scope>NUCLEOTIDE SEQUENCE [LARGE SCALE GENOMIC DNA]</scope>
    <source>
        <strain evidence="1 2">ATCC 24622</strain>
    </source>
</reference>
<gene>
    <name evidence="1" type="ORF">VTK73DRAFT_7762</name>
</gene>
<protein>
    <submittedName>
        <fullName evidence="1">Uncharacterized protein</fullName>
    </submittedName>
</protein>
<comment type="caution">
    <text evidence="1">The sequence shown here is derived from an EMBL/GenBank/DDBJ whole genome shotgun (WGS) entry which is preliminary data.</text>
</comment>